<evidence type="ECO:0000313" key="3">
    <source>
        <dbReference type="Proteomes" id="UP001314229"/>
    </source>
</evidence>
<evidence type="ECO:0000256" key="1">
    <source>
        <dbReference type="SAM" id="MobiDB-lite"/>
    </source>
</evidence>
<dbReference type="Proteomes" id="UP001314229">
    <property type="component" value="Unassembled WGS sequence"/>
</dbReference>
<evidence type="ECO:0000313" key="2">
    <source>
        <dbReference type="EMBL" id="CAK6974845.1"/>
    </source>
</evidence>
<proteinExistence type="predicted"/>
<protein>
    <submittedName>
        <fullName evidence="2">Uncharacterized protein LOC117472613</fullName>
    </submittedName>
</protein>
<reference evidence="2 3" key="1">
    <citation type="submission" date="2024-01" db="EMBL/GenBank/DDBJ databases">
        <authorList>
            <person name="Alioto T."/>
            <person name="Alioto T."/>
            <person name="Gomez Garrido J."/>
        </authorList>
    </citation>
    <scope>NUCLEOTIDE SEQUENCE [LARGE SCALE GENOMIC DNA]</scope>
</reference>
<organism evidence="2 3">
    <name type="scientific">Scomber scombrus</name>
    <name type="common">Atlantic mackerel</name>
    <name type="synonym">Scomber vernalis</name>
    <dbReference type="NCBI Taxonomy" id="13677"/>
    <lineage>
        <taxon>Eukaryota</taxon>
        <taxon>Metazoa</taxon>
        <taxon>Chordata</taxon>
        <taxon>Craniata</taxon>
        <taxon>Vertebrata</taxon>
        <taxon>Euteleostomi</taxon>
        <taxon>Actinopterygii</taxon>
        <taxon>Neopterygii</taxon>
        <taxon>Teleostei</taxon>
        <taxon>Neoteleostei</taxon>
        <taxon>Acanthomorphata</taxon>
        <taxon>Pelagiaria</taxon>
        <taxon>Scombriformes</taxon>
        <taxon>Scombridae</taxon>
        <taxon>Scomber</taxon>
    </lineage>
</organism>
<sequence>MSAATVASSGDDRSCPSYSDGRVLGFDHLHTRCEVCLGAQHAGLALTLRSSCPYCALLPPAEKQQRVDFFTTAVDDVLPLRETYTVEEALEVLDPPDVSDSDESSMPVFLSLPSSSRKSWSTQREDVPSLPATALPSISGLVKELPDIIRHAAARRDLPVPPAQKAPPSDETFSPSLSPAGEMLYGPASRPSGSTKRADQYIARLADRIHQCAFQASAATNNTVLLVSSILKIAADPLMHPELATELTLCACSAVCMARQAAWATMQRCRLWLDQTHIPEASRRELRLGYGWAKPPSEPPKKQSQGRVQEERLSMVLIAPERTSASWFPCLRRLLSGRPWELPRRGDGLSQAGGAGYVPGR</sequence>
<comment type="caution">
    <text evidence="2">The sequence shown here is derived from an EMBL/GenBank/DDBJ whole genome shotgun (WGS) entry which is preliminary data.</text>
</comment>
<name>A0AAV1PUL8_SCOSC</name>
<accession>A0AAV1PUL8</accession>
<feature type="region of interest" description="Disordered" evidence="1">
    <location>
        <begin position="154"/>
        <end position="196"/>
    </location>
</feature>
<dbReference type="AlphaFoldDB" id="A0AAV1PUL8"/>
<keyword evidence="3" id="KW-1185">Reference proteome</keyword>
<gene>
    <name evidence="2" type="ORF">FSCOSCO3_A016608</name>
</gene>
<dbReference type="EMBL" id="CAWUFR010000274">
    <property type="protein sequence ID" value="CAK6974845.1"/>
    <property type="molecule type" value="Genomic_DNA"/>
</dbReference>